<proteinExistence type="predicted"/>
<name>A0A176WPL7_MARPO</name>
<dbReference type="AlphaFoldDB" id="A0A176WPL7"/>
<dbReference type="Proteomes" id="UP000077202">
    <property type="component" value="Unassembled WGS sequence"/>
</dbReference>
<dbReference type="EMBL" id="LVLJ01000283">
    <property type="protein sequence ID" value="OAE35039.1"/>
    <property type="molecule type" value="Genomic_DNA"/>
</dbReference>
<evidence type="ECO:0000313" key="2">
    <source>
        <dbReference type="Proteomes" id="UP000077202"/>
    </source>
</evidence>
<organism evidence="1 2">
    <name type="scientific">Marchantia polymorpha subsp. ruderalis</name>
    <dbReference type="NCBI Taxonomy" id="1480154"/>
    <lineage>
        <taxon>Eukaryota</taxon>
        <taxon>Viridiplantae</taxon>
        <taxon>Streptophyta</taxon>
        <taxon>Embryophyta</taxon>
        <taxon>Marchantiophyta</taxon>
        <taxon>Marchantiopsida</taxon>
        <taxon>Marchantiidae</taxon>
        <taxon>Marchantiales</taxon>
        <taxon>Marchantiaceae</taxon>
        <taxon>Marchantia</taxon>
    </lineage>
</organism>
<keyword evidence="2" id="KW-1185">Reference proteome</keyword>
<reference evidence="1" key="1">
    <citation type="submission" date="2016-03" db="EMBL/GenBank/DDBJ databases">
        <title>Mechanisms controlling the formation of the plant cell surface in tip-growing cells are functionally conserved among land plants.</title>
        <authorList>
            <person name="Honkanen S."/>
            <person name="Jones V.A."/>
            <person name="Morieri G."/>
            <person name="Champion C."/>
            <person name="Hetherington A.J."/>
            <person name="Kelly S."/>
            <person name="Saint-Marcoux D."/>
            <person name="Proust H."/>
            <person name="Prescott H."/>
            <person name="Dolan L."/>
        </authorList>
    </citation>
    <scope>NUCLEOTIDE SEQUENCE [LARGE SCALE GENOMIC DNA]</scope>
    <source>
        <tissue evidence="1">Whole gametophyte</tissue>
    </source>
</reference>
<comment type="caution">
    <text evidence="1">The sequence shown here is derived from an EMBL/GenBank/DDBJ whole genome shotgun (WGS) entry which is preliminary data.</text>
</comment>
<evidence type="ECO:0000313" key="1">
    <source>
        <dbReference type="EMBL" id="OAE35039.1"/>
    </source>
</evidence>
<gene>
    <name evidence="1" type="ORF">AXG93_3253s1020</name>
</gene>
<accession>A0A176WPL7</accession>
<dbReference type="PROSITE" id="PS51257">
    <property type="entry name" value="PROKAR_LIPOPROTEIN"/>
    <property type="match status" value="1"/>
</dbReference>
<sequence length="102" mass="10995">MAPKYPCSEKVKCPRTSSSTLPDQSVFSGAFSACVSLQAHSERGDTDLAHVRQFEKDAEARTGPHGFWSSAKSSKMNLALLALQAHIDCWRVDTVAAANTSP</sequence>
<protein>
    <submittedName>
        <fullName evidence="1">Uncharacterized protein</fullName>
    </submittedName>
</protein>